<keyword evidence="9 11" id="KW-0539">Nucleus</keyword>
<name>A0A0M8MUP0_9BASI</name>
<dbReference type="OrthoDB" id="1914176at2759"/>
<sequence length="298" mass="33773">MSHVLSLPVDYVPSHATNTLFSSLRQRRPPTDNDWPHNEFDFEPFVKRELQVRLDSADDLCPRFAAKGQCDWGSRCTLRHCITPSPSIPTTKTRDVSRRTVCKHWLRGLCKKGDQCDYLHEYDLRRMPECRFYATFGFCNSADECLYIHIDPSVKRRACERYERGFCELGPHCPKKHIRKMACPYYLAGFCPLGPECNLGHIKALYPSPASRAATPLLTHRPLTMAEAFDWAAAAELRKATAAAIRDGSARKRELADVQCYKCGEYNHFANACPNSRMGGGFRGGGGSGFDRSGDRWR</sequence>
<dbReference type="AlphaFoldDB" id="A0A0M8MUP0"/>
<dbReference type="Pfam" id="PF00642">
    <property type="entry name" value="zf-CCCH"/>
    <property type="match status" value="1"/>
</dbReference>
<evidence type="ECO:0000256" key="8">
    <source>
        <dbReference type="ARBA" id="ARBA00022884"/>
    </source>
</evidence>
<evidence type="ECO:0000256" key="5">
    <source>
        <dbReference type="ARBA" id="ARBA00022737"/>
    </source>
</evidence>
<keyword evidence="3 11" id="KW-0507">mRNA processing</keyword>
<feature type="domain" description="C3H1-type" evidence="12">
    <location>
        <begin position="97"/>
        <end position="123"/>
    </location>
</feature>
<dbReference type="Gene3D" id="4.10.60.10">
    <property type="entry name" value="Zinc finger, CCHC-type"/>
    <property type="match status" value="1"/>
</dbReference>
<dbReference type="SMART" id="SM00356">
    <property type="entry name" value="ZnF_C3H1"/>
    <property type="match status" value="5"/>
</dbReference>
<dbReference type="GO" id="GO:0031124">
    <property type="term" value="P:mRNA 3'-end processing"/>
    <property type="evidence" value="ECO:0007669"/>
    <property type="project" value="UniProtKB-UniRule"/>
</dbReference>
<dbReference type="PROSITE" id="PS50158">
    <property type="entry name" value="ZF_CCHC"/>
    <property type="match status" value="1"/>
</dbReference>
<keyword evidence="5 11" id="KW-0677">Repeat</keyword>
<dbReference type="EMBL" id="LGAV01000004">
    <property type="protein sequence ID" value="KOS14140.1"/>
    <property type="molecule type" value="Genomic_DNA"/>
</dbReference>
<feature type="domain" description="CCHC-type" evidence="13">
    <location>
        <begin position="260"/>
        <end position="275"/>
    </location>
</feature>
<proteinExistence type="inferred from homology"/>
<dbReference type="InterPro" id="IPR001878">
    <property type="entry name" value="Znf_CCHC"/>
</dbReference>
<feature type="domain" description="C3H1-type" evidence="12">
    <location>
        <begin position="55"/>
        <end position="83"/>
    </location>
</feature>
<dbReference type="SUPFAM" id="SSF57756">
    <property type="entry name" value="Retrovirus zinc finger-like domains"/>
    <property type="match status" value="1"/>
</dbReference>
<dbReference type="GO" id="GO:0003723">
    <property type="term" value="F:RNA binding"/>
    <property type="evidence" value="ECO:0007669"/>
    <property type="project" value="UniProtKB-UniRule"/>
</dbReference>
<evidence type="ECO:0000256" key="11">
    <source>
        <dbReference type="RuleBase" id="RU369008"/>
    </source>
</evidence>
<dbReference type="PANTHER" id="PTHR23102">
    <property type="entry name" value="CLEAVAGE AND POLYADENYLATION SPECIFICITY FACTOR SUBUNIT 4-RELATED"/>
    <property type="match status" value="1"/>
</dbReference>
<feature type="zinc finger region" description="C3H1-type" evidence="10">
    <location>
        <begin position="153"/>
        <end position="180"/>
    </location>
</feature>
<evidence type="ECO:0000256" key="10">
    <source>
        <dbReference type="PROSITE-ProRule" id="PRU00723"/>
    </source>
</evidence>
<evidence type="ECO:0000313" key="14">
    <source>
        <dbReference type="EMBL" id="KOS14140.1"/>
    </source>
</evidence>
<dbReference type="STRING" id="77020.A0A0M8MUP0"/>
<keyword evidence="4 10" id="KW-0479">Metal-binding</keyword>
<dbReference type="Pfam" id="PF00098">
    <property type="entry name" value="zf-CCHC"/>
    <property type="match status" value="1"/>
</dbReference>
<comment type="similarity">
    <text evidence="2 11">Belongs to the CPSF4/YTH1 family.</text>
</comment>
<evidence type="ECO:0000313" key="15">
    <source>
        <dbReference type="Proteomes" id="UP000037751"/>
    </source>
</evidence>
<dbReference type="GO" id="GO:0008270">
    <property type="term" value="F:zinc ion binding"/>
    <property type="evidence" value="ECO:0007669"/>
    <property type="project" value="UniProtKB-KW"/>
</dbReference>
<organism evidence="14 15">
    <name type="scientific">Malassezia pachydermatis</name>
    <dbReference type="NCBI Taxonomy" id="77020"/>
    <lineage>
        <taxon>Eukaryota</taxon>
        <taxon>Fungi</taxon>
        <taxon>Dikarya</taxon>
        <taxon>Basidiomycota</taxon>
        <taxon>Ustilaginomycotina</taxon>
        <taxon>Malasseziomycetes</taxon>
        <taxon>Malasseziales</taxon>
        <taxon>Malasseziaceae</taxon>
        <taxon>Malassezia</taxon>
    </lineage>
</organism>
<accession>A0A0M8MUP0</accession>
<evidence type="ECO:0000256" key="9">
    <source>
        <dbReference type="ARBA" id="ARBA00023242"/>
    </source>
</evidence>
<comment type="subcellular location">
    <subcellularLocation>
        <location evidence="1 11">Nucleus</location>
    </subcellularLocation>
</comment>
<comment type="caution">
    <text evidence="14">The sequence shown here is derived from an EMBL/GenBank/DDBJ whole genome shotgun (WGS) entry which is preliminary data.</text>
</comment>
<protein>
    <recommendedName>
        <fullName evidence="11">mRNA 3'-end-processing protein</fullName>
    </recommendedName>
</protein>
<dbReference type="SMART" id="SM00343">
    <property type="entry name" value="ZnF_C2HC"/>
    <property type="match status" value="1"/>
</dbReference>
<feature type="domain" description="C3H1-type" evidence="12">
    <location>
        <begin position="153"/>
        <end position="180"/>
    </location>
</feature>
<gene>
    <name evidence="14" type="ORF">Malapachy_3711</name>
</gene>
<dbReference type="InterPro" id="IPR045348">
    <property type="entry name" value="CPSF4/Yth1"/>
</dbReference>
<reference evidence="14 15" key="1">
    <citation type="submission" date="2015-07" db="EMBL/GenBank/DDBJ databases">
        <title>Draft Genome Sequence of Malassezia furfur CBS1878 and Malassezia pachydermatis CBS1879.</title>
        <authorList>
            <person name="Triana S."/>
            <person name="Ohm R."/>
            <person name="Gonzalez A."/>
            <person name="DeCock H."/>
            <person name="Restrepo S."/>
            <person name="Celis A."/>
        </authorList>
    </citation>
    <scope>NUCLEOTIDE SEQUENCE [LARGE SCALE GENOMIC DNA]</scope>
    <source>
        <strain evidence="14 15">CBS 1879</strain>
    </source>
</reference>
<keyword evidence="7 10" id="KW-0862">Zinc</keyword>
<evidence type="ECO:0000259" key="12">
    <source>
        <dbReference type="PROSITE" id="PS50103"/>
    </source>
</evidence>
<keyword evidence="15" id="KW-1185">Reference proteome</keyword>
<evidence type="ECO:0000256" key="2">
    <source>
        <dbReference type="ARBA" id="ARBA00008907"/>
    </source>
</evidence>
<dbReference type="InterPro" id="IPR036855">
    <property type="entry name" value="Znf_CCCH_sf"/>
</dbReference>
<dbReference type="PANTHER" id="PTHR23102:SF24">
    <property type="entry name" value="CLEAVAGE AND POLYADENYLATION SPECIFICITY FACTOR SUBUNIT 4"/>
    <property type="match status" value="1"/>
</dbReference>
<evidence type="ECO:0000256" key="3">
    <source>
        <dbReference type="ARBA" id="ARBA00022664"/>
    </source>
</evidence>
<dbReference type="InterPro" id="IPR036875">
    <property type="entry name" value="Znf_CCHC_sf"/>
</dbReference>
<feature type="zinc finger region" description="C3H1-type" evidence="10">
    <location>
        <begin position="55"/>
        <end position="83"/>
    </location>
</feature>
<dbReference type="Gene3D" id="4.10.1000.10">
    <property type="entry name" value="Zinc finger, CCCH-type"/>
    <property type="match status" value="2"/>
</dbReference>
<dbReference type="GO" id="GO:0005634">
    <property type="term" value="C:nucleus"/>
    <property type="evidence" value="ECO:0007669"/>
    <property type="project" value="UniProtKB-SubCell"/>
</dbReference>
<evidence type="ECO:0000256" key="4">
    <source>
        <dbReference type="ARBA" id="ARBA00022723"/>
    </source>
</evidence>
<feature type="domain" description="C3H1-type" evidence="12">
    <location>
        <begin position="182"/>
        <end position="204"/>
    </location>
</feature>
<keyword evidence="8 11" id="KW-0694">RNA-binding</keyword>
<feature type="zinc finger region" description="C3H1-type" evidence="10">
    <location>
        <begin position="182"/>
        <end position="204"/>
    </location>
</feature>
<dbReference type="SUPFAM" id="SSF90229">
    <property type="entry name" value="CCCH zinc finger"/>
    <property type="match status" value="2"/>
</dbReference>
<evidence type="ECO:0000256" key="7">
    <source>
        <dbReference type="ARBA" id="ARBA00022833"/>
    </source>
</evidence>
<dbReference type="RefSeq" id="XP_017991772.1">
    <property type="nucleotide sequence ID" value="XM_018138172.1"/>
</dbReference>
<dbReference type="FunFam" id="4.10.1000.10:FF:000012">
    <property type="entry name" value="cleavage and polyadenylation specificity factor subunit 4"/>
    <property type="match status" value="1"/>
</dbReference>
<evidence type="ECO:0000256" key="1">
    <source>
        <dbReference type="ARBA" id="ARBA00004123"/>
    </source>
</evidence>
<dbReference type="VEuPathDB" id="FungiDB:Malapachy_3711"/>
<dbReference type="PROSITE" id="PS50103">
    <property type="entry name" value="ZF_C3H1"/>
    <property type="match status" value="5"/>
</dbReference>
<feature type="zinc finger region" description="C3H1-type" evidence="10">
    <location>
        <begin position="124"/>
        <end position="152"/>
    </location>
</feature>
<comment type="function">
    <text evidence="11">Component of the cleavage factor I (CF I) involved in pre-mRNA 3'-end processing.</text>
</comment>
<dbReference type="GeneID" id="28730048"/>
<dbReference type="InterPro" id="IPR000571">
    <property type="entry name" value="Znf_CCCH"/>
</dbReference>
<feature type="zinc finger region" description="C3H1-type" evidence="10">
    <location>
        <begin position="97"/>
        <end position="123"/>
    </location>
</feature>
<evidence type="ECO:0000259" key="13">
    <source>
        <dbReference type="PROSITE" id="PS50158"/>
    </source>
</evidence>
<keyword evidence="6 10" id="KW-0863">Zinc-finger</keyword>
<dbReference type="Proteomes" id="UP000037751">
    <property type="component" value="Unassembled WGS sequence"/>
</dbReference>
<evidence type="ECO:0000256" key="6">
    <source>
        <dbReference type="ARBA" id="ARBA00022771"/>
    </source>
</evidence>
<feature type="domain" description="C3H1-type" evidence="12">
    <location>
        <begin position="124"/>
        <end position="152"/>
    </location>
</feature>